<dbReference type="InterPro" id="IPR036864">
    <property type="entry name" value="Zn2-C6_fun-type_DNA-bd_sf"/>
</dbReference>
<dbReference type="AlphaFoldDB" id="A0A1L9SH71"/>
<evidence type="ECO:0000259" key="5">
    <source>
        <dbReference type="PROSITE" id="PS50048"/>
    </source>
</evidence>
<dbReference type="STRING" id="1073090.A0A1L9SH71"/>
<keyword evidence="1" id="KW-0805">Transcription regulation</keyword>
<evidence type="ECO:0000256" key="4">
    <source>
        <dbReference type="ARBA" id="ARBA00023242"/>
    </source>
</evidence>
<evidence type="ECO:0000256" key="1">
    <source>
        <dbReference type="ARBA" id="ARBA00023015"/>
    </source>
</evidence>
<evidence type="ECO:0000313" key="7">
    <source>
        <dbReference type="Proteomes" id="UP000184188"/>
    </source>
</evidence>
<proteinExistence type="predicted"/>
<keyword evidence="7" id="KW-1185">Reference proteome</keyword>
<dbReference type="VEuPathDB" id="FungiDB:ASPZODRAFT_25599"/>
<evidence type="ECO:0000256" key="3">
    <source>
        <dbReference type="ARBA" id="ARBA00023163"/>
    </source>
</evidence>
<dbReference type="InterPro" id="IPR001138">
    <property type="entry name" value="Zn2Cys6_DnaBD"/>
</dbReference>
<gene>
    <name evidence="6" type="ORF">ASPZODRAFT_25599</name>
</gene>
<dbReference type="GO" id="GO:0000981">
    <property type="term" value="F:DNA-binding transcription factor activity, RNA polymerase II-specific"/>
    <property type="evidence" value="ECO:0007669"/>
    <property type="project" value="InterPro"/>
</dbReference>
<dbReference type="SUPFAM" id="SSF57701">
    <property type="entry name" value="Zn2/Cys6 DNA-binding domain"/>
    <property type="match status" value="1"/>
</dbReference>
<accession>A0A1L9SH71</accession>
<dbReference type="GO" id="GO:0003677">
    <property type="term" value="F:DNA binding"/>
    <property type="evidence" value="ECO:0007669"/>
    <property type="project" value="UniProtKB-KW"/>
</dbReference>
<dbReference type="SMART" id="SM00066">
    <property type="entry name" value="GAL4"/>
    <property type="match status" value="1"/>
</dbReference>
<dbReference type="GeneID" id="34614475"/>
<dbReference type="GO" id="GO:0008270">
    <property type="term" value="F:zinc ion binding"/>
    <property type="evidence" value="ECO:0007669"/>
    <property type="project" value="InterPro"/>
</dbReference>
<dbReference type="EMBL" id="KV878342">
    <property type="protein sequence ID" value="OJJ46501.1"/>
    <property type="molecule type" value="Genomic_DNA"/>
</dbReference>
<keyword evidence="2" id="KW-0238">DNA-binding</keyword>
<dbReference type="Pfam" id="PF00172">
    <property type="entry name" value="Zn_clus"/>
    <property type="match status" value="1"/>
</dbReference>
<reference evidence="7" key="1">
    <citation type="journal article" date="2017" name="Genome Biol.">
        <title>Comparative genomics reveals high biological diversity and specific adaptations in the industrially and medically important fungal genus Aspergillus.</title>
        <authorList>
            <person name="de Vries R.P."/>
            <person name="Riley R."/>
            <person name="Wiebenga A."/>
            <person name="Aguilar-Osorio G."/>
            <person name="Amillis S."/>
            <person name="Uchima C.A."/>
            <person name="Anderluh G."/>
            <person name="Asadollahi M."/>
            <person name="Askin M."/>
            <person name="Barry K."/>
            <person name="Battaglia E."/>
            <person name="Bayram O."/>
            <person name="Benocci T."/>
            <person name="Braus-Stromeyer S.A."/>
            <person name="Caldana C."/>
            <person name="Canovas D."/>
            <person name="Cerqueira G.C."/>
            <person name="Chen F."/>
            <person name="Chen W."/>
            <person name="Choi C."/>
            <person name="Clum A."/>
            <person name="Dos Santos R.A."/>
            <person name="Damasio A.R."/>
            <person name="Diallinas G."/>
            <person name="Emri T."/>
            <person name="Fekete E."/>
            <person name="Flipphi M."/>
            <person name="Freyberg S."/>
            <person name="Gallo A."/>
            <person name="Gournas C."/>
            <person name="Habgood R."/>
            <person name="Hainaut M."/>
            <person name="Harispe M.L."/>
            <person name="Henrissat B."/>
            <person name="Hilden K.S."/>
            <person name="Hope R."/>
            <person name="Hossain A."/>
            <person name="Karabika E."/>
            <person name="Karaffa L."/>
            <person name="Karanyi Z."/>
            <person name="Krasevec N."/>
            <person name="Kuo A."/>
            <person name="Kusch H."/>
            <person name="LaButti K."/>
            <person name="Lagendijk E.L."/>
            <person name="Lapidus A."/>
            <person name="Levasseur A."/>
            <person name="Lindquist E."/>
            <person name="Lipzen A."/>
            <person name="Logrieco A.F."/>
            <person name="MacCabe A."/>
            <person name="Maekelae M.R."/>
            <person name="Malavazi I."/>
            <person name="Melin P."/>
            <person name="Meyer V."/>
            <person name="Mielnichuk N."/>
            <person name="Miskei M."/>
            <person name="Molnar A.P."/>
            <person name="Mule G."/>
            <person name="Ngan C.Y."/>
            <person name="Orejas M."/>
            <person name="Orosz E."/>
            <person name="Ouedraogo J.P."/>
            <person name="Overkamp K.M."/>
            <person name="Park H.-S."/>
            <person name="Perrone G."/>
            <person name="Piumi F."/>
            <person name="Punt P.J."/>
            <person name="Ram A.F."/>
            <person name="Ramon A."/>
            <person name="Rauscher S."/>
            <person name="Record E."/>
            <person name="Riano-Pachon D.M."/>
            <person name="Robert V."/>
            <person name="Roehrig J."/>
            <person name="Ruller R."/>
            <person name="Salamov A."/>
            <person name="Salih N.S."/>
            <person name="Samson R.A."/>
            <person name="Sandor E."/>
            <person name="Sanguinetti M."/>
            <person name="Schuetze T."/>
            <person name="Sepcic K."/>
            <person name="Shelest E."/>
            <person name="Sherlock G."/>
            <person name="Sophianopoulou V."/>
            <person name="Squina F.M."/>
            <person name="Sun H."/>
            <person name="Susca A."/>
            <person name="Todd R.B."/>
            <person name="Tsang A."/>
            <person name="Unkles S.E."/>
            <person name="van de Wiele N."/>
            <person name="van Rossen-Uffink D."/>
            <person name="Oliveira J.V."/>
            <person name="Vesth T.C."/>
            <person name="Visser J."/>
            <person name="Yu J.-H."/>
            <person name="Zhou M."/>
            <person name="Andersen M.R."/>
            <person name="Archer D.B."/>
            <person name="Baker S.E."/>
            <person name="Benoit I."/>
            <person name="Brakhage A.A."/>
            <person name="Braus G.H."/>
            <person name="Fischer R."/>
            <person name="Frisvad J.C."/>
            <person name="Goldman G.H."/>
            <person name="Houbraken J."/>
            <person name="Oakley B."/>
            <person name="Pocsi I."/>
            <person name="Scazzocchio C."/>
            <person name="Seiboth B."/>
            <person name="vanKuyk P.A."/>
            <person name="Wortman J."/>
            <person name="Dyer P.S."/>
            <person name="Grigoriev I.V."/>
        </authorList>
    </citation>
    <scope>NUCLEOTIDE SEQUENCE [LARGE SCALE GENOMIC DNA]</scope>
    <source>
        <strain evidence="7">CBS 506.65</strain>
    </source>
</reference>
<organism evidence="6 7">
    <name type="scientific">Penicilliopsis zonata CBS 506.65</name>
    <dbReference type="NCBI Taxonomy" id="1073090"/>
    <lineage>
        <taxon>Eukaryota</taxon>
        <taxon>Fungi</taxon>
        <taxon>Dikarya</taxon>
        <taxon>Ascomycota</taxon>
        <taxon>Pezizomycotina</taxon>
        <taxon>Eurotiomycetes</taxon>
        <taxon>Eurotiomycetidae</taxon>
        <taxon>Eurotiales</taxon>
        <taxon>Aspergillaceae</taxon>
        <taxon>Penicilliopsis</taxon>
    </lineage>
</organism>
<dbReference type="PANTHER" id="PTHR37540:SF5">
    <property type="entry name" value="TRANSCRIPTION FACTOR DOMAIN-CONTAINING PROTEIN"/>
    <property type="match status" value="1"/>
</dbReference>
<name>A0A1L9SH71_9EURO</name>
<sequence>MPNVGRPSRDCQSCRQRRIKCDLLRPHCGQCLRKGRLCPGYRDELLAMHFRLDITVSTTSQRHRNRPERPLPDPYVYGDANIVDHLIRQVLPAIRMAPHWIRECCLAFVSASPSPLVLHSIHYATASHYRKCRQQQSPSIEELHHRGHVLHRMREAFNLSDMRPIFDEVLLAAFVLAVHDAHSGFQTRDPSPFKPLFPSLQALDLHGGQSYHPQHWTAVEHLLARRGSFTHIKIFALPWWLSYVYLKRAVATCTPPLLPLLTSEGELLDDISPAAMLGKIPLQISGFHCLTDVSIPPARIRPLCQLTELADAMAQITTPRSAGMMDRLGDARNVVQHGLLSMPKGQHQTEASSLRDSPPTLPPGHACHVYDACRLAALLFSTHVTFPYPQTCGIRAMLVPQLLSALMQLENDCFYSSPNIMRALLWCATVGGVTAATTRSWFITYLARLSTLLDIQSYDEVNSALRPFAWIDAACDDAGQQLWRDVSAHVLVDEFTG</sequence>
<keyword evidence="4" id="KW-0539">Nucleus</keyword>
<protein>
    <recommendedName>
        <fullName evidence="5">Zn(2)-C6 fungal-type domain-containing protein</fullName>
    </recommendedName>
</protein>
<feature type="domain" description="Zn(2)-C6 fungal-type" evidence="5">
    <location>
        <begin position="10"/>
        <end position="38"/>
    </location>
</feature>
<dbReference type="CDD" id="cd00067">
    <property type="entry name" value="GAL4"/>
    <property type="match status" value="1"/>
</dbReference>
<dbReference type="RefSeq" id="XP_022581011.1">
    <property type="nucleotide sequence ID" value="XM_022728011.1"/>
</dbReference>
<keyword evidence="3" id="KW-0804">Transcription</keyword>
<dbReference type="OrthoDB" id="3469466at2759"/>
<dbReference type="Proteomes" id="UP000184188">
    <property type="component" value="Unassembled WGS sequence"/>
</dbReference>
<dbReference type="PANTHER" id="PTHR37540">
    <property type="entry name" value="TRANSCRIPTION FACTOR (ACR-2), PUTATIVE-RELATED-RELATED"/>
    <property type="match status" value="1"/>
</dbReference>
<evidence type="ECO:0000313" key="6">
    <source>
        <dbReference type="EMBL" id="OJJ46501.1"/>
    </source>
</evidence>
<dbReference type="PROSITE" id="PS50048">
    <property type="entry name" value="ZN2_CY6_FUNGAL_2"/>
    <property type="match status" value="1"/>
</dbReference>
<dbReference type="Gene3D" id="4.10.240.10">
    <property type="entry name" value="Zn(2)-C6 fungal-type DNA-binding domain"/>
    <property type="match status" value="1"/>
</dbReference>
<evidence type="ECO:0000256" key="2">
    <source>
        <dbReference type="ARBA" id="ARBA00023125"/>
    </source>
</evidence>